<dbReference type="EMBL" id="MNCJ02000332">
    <property type="protein sequence ID" value="KAF5757847.1"/>
    <property type="molecule type" value="Genomic_DNA"/>
</dbReference>
<accession>A0A9K3DPE3</accession>
<proteinExistence type="predicted"/>
<dbReference type="Gramene" id="mRNA:HanXRQr2_Chr17g0831581">
    <property type="protein sequence ID" value="CDS:HanXRQr2_Chr17g0831581.1"/>
    <property type="gene ID" value="HanXRQr2_Chr17g0831581"/>
</dbReference>
<sequence>MKIVQSKKVTLKHIRSIHPYRNQASHSTHAPLVASSSSSSSRTSYSVALALALALASSSSSSLLSVLLK</sequence>
<comment type="caution">
    <text evidence="2">The sequence shown here is derived from an EMBL/GenBank/DDBJ whole genome shotgun (WGS) entry which is preliminary data.</text>
</comment>
<dbReference type="Proteomes" id="UP000215914">
    <property type="component" value="Unassembled WGS sequence"/>
</dbReference>
<dbReference type="AlphaFoldDB" id="A0A9K3DPE3"/>
<evidence type="ECO:0000313" key="3">
    <source>
        <dbReference type="Proteomes" id="UP000215914"/>
    </source>
</evidence>
<evidence type="ECO:0000256" key="1">
    <source>
        <dbReference type="SAM" id="MobiDB-lite"/>
    </source>
</evidence>
<protein>
    <submittedName>
        <fullName evidence="2">Uncharacterized protein</fullName>
    </submittedName>
</protein>
<reference evidence="2" key="2">
    <citation type="submission" date="2020-06" db="EMBL/GenBank/DDBJ databases">
        <title>Helianthus annuus Genome sequencing and assembly Release 2.</title>
        <authorList>
            <person name="Gouzy J."/>
            <person name="Langlade N."/>
            <person name="Munos S."/>
        </authorList>
    </citation>
    <scope>NUCLEOTIDE SEQUENCE</scope>
    <source>
        <tissue evidence="2">Leaves</tissue>
    </source>
</reference>
<evidence type="ECO:0000313" key="2">
    <source>
        <dbReference type="EMBL" id="KAF5757847.1"/>
    </source>
</evidence>
<organism evidence="2 3">
    <name type="scientific">Helianthus annuus</name>
    <name type="common">Common sunflower</name>
    <dbReference type="NCBI Taxonomy" id="4232"/>
    <lineage>
        <taxon>Eukaryota</taxon>
        <taxon>Viridiplantae</taxon>
        <taxon>Streptophyta</taxon>
        <taxon>Embryophyta</taxon>
        <taxon>Tracheophyta</taxon>
        <taxon>Spermatophyta</taxon>
        <taxon>Magnoliopsida</taxon>
        <taxon>eudicotyledons</taxon>
        <taxon>Gunneridae</taxon>
        <taxon>Pentapetalae</taxon>
        <taxon>asterids</taxon>
        <taxon>campanulids</taxon>
        <taxon>Asterales</taxon>
        <taxon>Asteraceae</taxon>
        <taxon>Asteroideae</taxon>
        <taxon>Heliantheae alliance</taxon>
        <taxon>Heliantheae</taxon>
        <taxon>Helianthus</taxon>
    </lineage>
</organism>
<name>A0A9K3DPE3_HELAN</name>
<feature type="region of interest" description="Disordered" evidence="1">
    <location>
        <begin position="20"/>
        <end position="39"/>
    </location>
</feature>
<keyword evidence="3" id="KW-1185">Reference proteome</keyword>
<gene>
    <name evidence="2" type="ORF">HanXRQr2_Chr17g0831581</name>
</gene>
<reference evidence="2" key="1">
    <citation type="journal article" date="2017" name="Nature">
        <title>The sunflower genome provides insights into oil metabolism, flowering and Asterid evolution.</title>
        <authorList>
            <person name="Badouin H."/>
            <person name="Gouzy J."/>
            <person name="Grassa C.J."/>
            <person name="Murat F."/>
            <person name="Staton S.E."/>
            <person name="Cottret L."/>
            <person name="Lelandais-Briere C."/>
            <person name="Owens G.L."/>
            <person name="Carrere S."/>
            <person name="Mayjonade B."/>
            <person name="Legrand L."/>
            <person name="Gill N."/>
            <person name="Kane N.C."/>
            <person name="Bowers J.E."/>
            <person name="Hubner S."/>
            <person name="Bellec A."/>
            <person name="Berard A."/>
            <person name="Berges H."/>
            <person name="Blanchet N."/>
            <person name="Boniface M.C."/>
            <person name="Brunel D."/>
            <person name="Catrice O."/>
            <person name="Chaidir N."/>
            <person name="Claudel C."/>
            <person name="Donnadieu C."/>
            <person name="Faraut T."/>
            <person name="Fievet G."/>
            <person name="Helmstetter N."/>
            <person name="King M."/>
            <person name="Knapp S.J."/>
            <person name="Lai Z."/>
            <person name="Le Paslier M.C."/>
            <person name="Lippi Y."/>
            <person name="Lorenzon L."/>
            <person name="Mandel J.R."/>
            <person name="Marage G."/>
            <person name="Marchand G."/>
            <person name="Marquand E."/>
            <person name="Bret-Mestries E."/>
            <person name="Morien E."/>
            <person name="Nambeesan S."/>
            <person name="Nguyen T."/>
            <person name="Pegot-Espagnet P."/>
            <person name="Pouilly N."/>
            <person name="Raftis F."/>
            <person name="Sallet E."/>
            <person name="Schiex T."/>
            <person name="Thomas J."/>
            <person name="Vandecasteele C."/>
            <person name="Vares D."/>
            <person name="Vear F."/>
            <person name="Vautrin S."/>
            <person name="Crespi M."/>
            <person name="Mangin B."/>
            <person name="Burke J.M."/>
            <person name="Salse J."/>
            <person name="Munos S."/>
            <person name="Vincourt P."/>
            <person name="Rieseberg L.H."/>
            <person name="Langlade N.B."/>
        </authorList>
    </citation>
    <scope>NUCLEOTIDE SEQUENCE</scope>
    <source>
        <tissue evidence="2">Leaves</tissue>
    </source>
</reference>